<dbReference type="Pfam" id="PF06949">
    <property type="entry name" value="DUF1292"/>
    <property type="match status" value="1"/>
</dbReference>
<comment type="similarity">
    <text evidence="1">Belongs to the UPF0473 family.</text>
</comment>
<evidence type="ECO:0000256" key="1">
    <source>
        <dbReference type="HAMAP-Rule" id="MF_01448"/>
    </source>
</evidence>
<dbReference type="RefSeq" id="WP_386044279.1">
    <property type="nucleotide sequence ID" value="NZ_JBHUIO010000002.1"/>
</dbReference>
<dbReference type="InterPro" id="IPR009711">
    <property type="entry name" value="UPF0473"/>
</dbReference>
<protein>
    <recommendedName>
        <fullName evidence="1">UPF0473 protein ACFSOY_04255</fullName>
    </recommendedName>
</protein>
<dbReference type="HAMAP" id="MF_01448">
    <property type="entry name" value="UPF0473"/>
    <property type="match status" value="1"/>
</dbReference>
<reference evidence="3" key="1">
    <citation type="journal article" date="2019" name="Int. J. Syst. Evol. Microbiol.">
        <title>The Global Catalogue of Microorganisms (GCM) 10K type strain sequencing project: providing services to taxonomists for standard genome sequencing and annotation.</title>
        <authorList>
            <consortium name="The Broad Institute Genomics Platform"/>
            <consortium name="The Broad Institute Genome Sequencing Center for Infectious Disease"/>
            <person name="Wu L."/>
            <person name="Ma J."/>
        </authorList>
    </citation>
    <scope>NUCLEOTIDE SEQUENCE [LARGE SCALE GENOMIC DNA]</scope>
    <source>
        <strain evidence="3">CGMCC 1.13574</strain>
    </source>
</reference>
<name>A0ABW4ZTC8_9BACL</name>
<accession>A0ABW4ZTC8</accession>
<keyword evidence="3" id="KW-1185">Reference proteome</keyword>
<gene>
    <name evidence="2" type="ORF">ACFSOY_04255</name>
</gene>
<sequence length="96" mass="11045">MSETDLNQRITLTDEEGGEHEFEVLEMLEVEEQMYAILQPIDAQDEEAVILRLEKDQDGSDLLAYIEDDAEWDRVAEAYDTLLYEEQGGSDEDLQS</sequence>
<evidence type="ECO:0000313" key="3">
    <source>
        <dbReference type="Proteomes" id="UP001597343"/>
    </source>
</evidence>
<dbReference type="EMBL" id="JBHUIO010000002">
    <property type="protein sequence ID" value="MFD2169232.1"/>
    <property type="molecule type" value="Genomic_DNA"/>
</dbReference>
<dbReference type="Proteomes" id="UP001597343">
    <property type="component" value="Unassembled WGS sequence"/>
</dbReference>
<comment type="caution">
    <text evidence="2">The sequence shown here is derived from an EMBL/GenBank/DDBJ whole genome shotgun (WGS) entry which is preliminary data.</text>
</comment>
<evidence type="ECO:0000313" key="2">
    <source>
        <dbReference type="EMBL" id="MFD2169232.1"/>
    </source>
</evidence>
<organism evidence="2 3">
    <name type="scientific">Tumebacillus lipolyticus</name>
    <dbReference type="NCBI Taxonomy" id="1280370"/>
    <lineage>
        <taxon>Bacteria</taxon>
        <taxon>Bacillati</taxon>
        <taxon>Bacillota</taxon>
        <taxon>Bacilli</taxon>
        <taxon>Bacillales</taxon>
        <taxon>Alicyclobacillaceae</taxon>
        <taxon>Tumebacillus</taxon>
    </lineage>
</organism>
<proteinExistence type="inferred from homology"/>